<name>A0A431TW88_9BACT</name>
<proteinExistence type="predicted"/>
<dbReference type="InterPro" id="IPR036249">
    <property type="entry name" value="Thioredoxin-like_sf"/>
</dbReference>
<feature type="domain" description="Thioredoxin" evidence="1">
    <location>
        <begin position="213"/>
        <end position="359"/>
    </location>
</feature>
<accession>A0A431TW88</accession>
<comment type="caution">
    <text evidence="2">The sequence shown here is derived from an EMBL/GenBank/DDBJ whole genome shotgun (WGS) entry which is preliminary data.</text>
</comment>
<dbReference type="Proteomes" id="UP000282184">
    <property type="component" value="Unassembled WGS sequence"/>
</dbReference>
<sequence>MLLFALSGLLAAAPAPPDSARLSGRVAHAPATTWAYVYPPGGDTRRRVCLDSARLDAKGRFALRVPLTQGPERYNLQFSGEAGYWPVPLAPGRLVQFEGDLRPSGPVKVSTGHFRGSPETELDDAFMAAYRTALSSKRAGKHDKALAAQARARQLVRRHPDSFLAAWWTSAFLTQDTDQRVFVDSMTTVLRQRLPDSRYTRALLRRQQQQVALQPGQPAPAFALATALGGDSLRLASLRGRYVVLHFWYLYQASASVRLAPGSRPADLLPLYHWAQGRPVELVSVAFTPDQLRWLAEVQREPGVSWPQAADARGYRGPLAESYGVNKAPGFVLIGPDAQLLGLGLDLDEVEKQLRQLLP</sequence>
<evidence type="ECO:0000259" key="1">
    <source>
        <dbReference type="PROSITE" id="PS51352"/>
    </source>
</evidence>
<evidence type="ECO:0000313" key="2">
    <source>
        <dbReference type="EMBL" id="RTQ45619.1"/>
    </source>
</evidence>
<dbReference type="AlphaFoldDB" id="A0A431TW88"/>
<gene>
    <name evidence="2" type="ORF">EJV47_24315</name>
</gene>
<protein>
    <recommendedName>
        <fullName evidence="1">Thioredoxin domain-containing protein</fullName>
    </recommendedName>
</protein>
<dbReference type="SUPFAM" id="SSF52833">
    <property type="entry name" value="Thioredoxin-like"/>
    <property type="match status" value="1"/>
</dbReference>
<dbReference type="EMBL" id="RXOF01000019">
    <property type="protein sequence ID" value="RTQ45619.1"/>
    <property type="molecule type" value="Genomic_DNA"/>
</dbReference>
<dbReference type="OrthoDB" id="979391at2"/>
<evidence type="ECO:0000313" key="3">
    <source>
        <dbReference type="Proteomes" id="UP000282184"/>
    </source>
</evidence>
<organism evidence="2 3">
    <name type="scientific">Hymenobacter gummosus</name>
    <dbReference type="NCBI Taxonomy" id="1776032"/>
    <lineage>
        <taxon>Bacteria</taxon>
        <taxon>Pseudomonadati</taxon>
        <taxon>Bacteroidota</taxon>
        <taxon>Cytophagia</taxon>
        <taxon>Cytophagales</taxon>
        <taxon>Hymenobacteraceae</taxon>
        <taxon>Hymenobacter</taxon>
    </lineage>
</organism>
<keyword evidence="3" id="KW-1185">Reference proteome</keyword>
<reference evidence="2 3" key="1">
    <citation type="submission" date="2018-12" db="EMBL/GenBank/DDBJ databases">
        <title>Hymenobacter gummosus sp. nov., isolated from a spring.</title>
        <authorList>
            <person name="Nie L."/>
        </authorList>
    </citation>
    <scope>NUCLEOTIDE SEQUENCE [LARGE SCALE GENOMIC DNA]</scope>
    <source>
        <strain evidence="2 3">KCTC 52166</strain>
    </source>
</reference>
<dbReference type="Gene3D" id="3.40.30.10">
    <property type="entry name" value="Glutaredoxin"/>
    <property type="match status" value="1"/>
</dbReference>
<dbReference type="PROSITE" id="PS51352">
    <property type="entry name" value="THIOREDOXIN_2"/>
    <property type="match status" value="1"/>
</dbReference>
<dbReference type="InterPro" id="IPR013766">
    <property type="entry name" value="Thioredoxin_domain"/>
</dbReference>
<dbReference type="RefSeq" id="WP_126695816.1">
    <property type="nucleotide sequence ID" value="NZ_RXOF01000019.1"/>
</dbReference>